<feature type="domain" description="Tyrosine specific protein phosphatases" evidence="2">
    <location>
        <begin position="1484"/>
        <end position="1555"/>
    </location>
</feature>
<comment type="caution">
    <text evidence="3">The sequence shown here is derived from an EMBL/GenBank/DDBJ whole genome shotgun (WGS) entry which is preliminary data.</text>
</comment>
<dbReference type="InterPro" id="IPR029021">
    <property type="entry name" value="Prot-tyrosine_phosphatase-like"/>
</dbReference>
<feature type="compositionally biased region" description="Basic and acidic residues" evidence="1">
    <location>
        <begin position="10"/>
        <end position="36"/>
    </location>
</feature>
<feature type="region of interest" description="Disordered" evidence="1">
    <location>
        <begin position="1349"/>
        <end position="1393"/>
    </location>
</feature>
<dbReference type="Gene3D" id="3.90.228.10">
    <property type="match status" value="1"/>
</dbReference>
<dbReference type="PROSITE" id="PS50056">
    <property type="entry name" value="TYR_PHOSPHATASE_2"/>
    <property type="match status" value="1"/>
</dbReference>
<evidence type="ECO:0000256" key="1">
    <source>
        <dbReference type="SAM" id="MobiDB-lite"/>
    </source>
</evidence>
<dbReference type="Proteomes" id="UP000604046">
    <property type="component" value="Unassembled WGS sequence"/>
</dbReference>
<evidence type="ECO:0000313" key="4">
    <source>
        <dbReference type="Proteomes" id="UP000604046"/>
    </source>
</evidence>
<dbReference type="SUPFAM" id="SSF56399">
    <property type="entry name" value="ADP-ribosylation"/>
    <property type="match status" value="1"/>
</dbReference>
<dbReference type="InterPro" id="IPR000387">
    <property type="entry name" value="Tyr_Pase_dom"/>
</dbReference>
<protein>
    <recommendedName>
        <fullName evidence="2">Tyrosine specific protein phosphatases domain-containing protein</fullName>
    </recommendedName>
</protein>
<reference evidence="3" key="1">
    <citation type="submission" date="2021-02" db="EMBL/GenBank/DDBJ databases">
        <authorList>
            <person name="Dougan E. K."/>
            <person name="Rhodes N."/>
            <person name="Thang M."/>
            <person name="Chan C."/>
        </authorList>
    </citation>
    <scope>NUCLEOTIDE SEQUENCE</scope>
</reference>
<organism evidence="3 4">
    <name type="scientific">Symbiodinium natans</name>
    <dbReference type="NCBI Taxonomy" id="878477"/>
    <lineage>
        <taxon>Eukaryota</taxon>
        <taxon>Sar</taxon>
        <taxon>Alveolata</taxon>
        <taxon>Dinophyceae</taxon>
        <taxon>Suessiales</taxon>
        <taxon>Symbiodiniaceae</taxon>
        <taxon>Symbiodinium</taxon>
    </lineage>
</organism>
<feature type="region of interest" description="Disordered" evidence="1">
    <location>
        <begin position="1166"/>
        <end position="1189"/>
    </location>
</feature>
<feature type="compositionally biased region" description="Basic and acidic residues" evidence="1">
    <location>
        <begin position="1241"/>
        <end position="1257"/>
    </location>
</feature>
<evidence type="ECO:0000259" key="2">
    <source>
        <dbReference type="PROSITE" id="PS50056"/>
    </source>
</evidence>
<sequence length="1642" mass="179095">MALYEARGWGSDERPSKGKQRQGEDQHNVDAWDGGKEPEATELITTRIASVAEPILRTVLRFLKACGRAVAGELQPALHGTNETNLSSIYSRGLLIPGDSGVKVVNGSVHGVGIYTAYTQSASLSWSYARGASRPVLVCGVLDPKARKNGDSRLVTYTHAARIFFNEDMVSPLFEACIGGGDATACMASTAPRPTVAAKIRLEPEPAKPKGPGPRTRLARTLPLRTTQAFLARRAVELDIRLGLSSTLLELLAHGDSAWPNSPVFLHCAMHAGYAANGQSLEPFLLLEDEVGCSQPLPRWRLLQWLRQSQDQGRKSPLSAVFLNCCDSEGIAGAFMEAGVPHVICCRGRVFDGACKTFTKASNQALSESSDLLGAWNMKLRIQSVLHPAAAAEFRRLINERASRGDLRDAAFLWASAVEIQHYPPLETDVPRVPELPGLLPPVRQVPCTSIPCARCDCSRGGFQFPYVAVEFNAGVLVKDGRSAAGAWEDFHRCGHRLGIAEVLCLQSGLLVEDILPPNAAKLIKVVQTQTGPRGATPRDLWRAWRSWHGGQRRWRDPCWEPVASREEGRADEMARSGRSLWHWLGAVEAGYSPLFSPCVVKLLSAKTVSPNAGSAHSKSEVAGAALAAALASQMAGIYALQAMEDPSAQGETLGEPEAETVVDRIAARSVSQYRVRYGLEDDLDFSYAFTSWEKARDAGGHAVADAWAEVCNDREDGAALGFVHQAVDAAAARPAVRAAVVKKLQLGRMARSVKERAGQRASDASVPDSEAANELAQFMEAAGAHEPGDRTERRSADWKNLLSSLAERKVKEAERATVDGCLRSLRELLHFQLLRGRAGGLADVDKIDLFAFLEQGTKAPVRALNGLRWFSKHASLEWELADLQPSRPVQAGKEGPSQAAVAEPIMLSELEARVVDLWQFGDPRWNCLLGNWIIFAGCVRHKHLERSVPISITGSTVHFWCQKGKQAHNRNGFAWAVPSHFMSGWPWAEYWLDSFKGLPPSKQLKCGVCFDAHGNPWAIHEVTKMAQDEFLGVEPPVTTYSWRRVAPSVGLLLQLDEQSMLSLSDWQDRSKVQGSAAAMPLHYAGTKYGLSVRNKHLILATASRCLDFASWDAVSPQLLVQDDPALRNTVAEKVRLDGDTVWQAPASFPGPVRKKAFQTTALHNRRQMRAATAAGGTRSAEAEPTMPAQANGRVLSAFLRNGSRLCPNFQLGRCRDDGCVLQHQCAAVLRSSRVCGGRHAGKDCRDKRRMKPEDVPRPVPPPAKAPTLPAPSAAVRLIPASEGRREEPSSSDRRESPSASSSGVPEPRHPPSAAARKRNAAAMEGLEEVPVKPMPRVPKAEIKVKKAPVGFAAKSRPAQPVRPPPKAMPRAKSGPEAAGAKPKSRPASVRDTDESFFDRLAERSLALGDTREALQIPTTVYQSRAGGRLLLSALPTQDNRANFPVVDLQVTAMEKSAPARKGINLPNALVRQFNVTSSYGRDEAFAELFPLIKHTLWEGRHVLIHCIAGRHRGGSTAVTCRAILMGESLRDAEEHVRALRDIELHKVRWQNRSIAEWMEKAVRRTNLGAAPPVPVAYIASRNSLLHLETEGGVTLCQHRQVAGARSLVSPMRTSDKFEAFAWQKEQCRGCFSLAGARWQSP</sequence>
<dbReference type="SUPFAM" id="SSF52799">
    <property type="entry name" value="(Phosphotyrosine protein) phosphatases II"/>
    <property type="match status" value="1"/>
</dbReference>
<keyword evidence="4" id="KW-1185">Reference proteome</keyword>
<dbReference type="EMBL" id="CAJNDS010000522">
    <property type="protein sequence ID" value="CAE7214629.1"/>
    <property type="molecule type" value="Genomic_DNA"/>
</dbReference>
<feature type="compositionally biased region" description="Low complexity" evidence="1">
    <location>
        <begin position="1170"/>
        <end position="1184"/>
    </location>
</feature>
<gene>
    <name evidence="3" type="ORF">SNAT2548_LOCUS7464</name>
</gene>
<dbReference type="OrthoDB" id="443544at2759"/>
<accession>A0A812JST0</accession>
<evidence type="ECO:0000313" key="3">
    <source>
        <dbReference type="EMBL" id="CAE7214629.1"/>
    </source>
</evidence>
<name>A0A812JST0_9DINO</name>
<feature type="region of interest" description="Disordered" evidence="1">
    <location>
        <begin position="1"/>
        <end position="36"/>
    </location>
</feature>
<feature type="compositionally biased region" description="Low complexity" evidence="1">
    <location>
        <begin position="1266"/>
        <end position="1275"/>
    </location>
</feature>
<feature type="compositionally biased region" description="Basic and acidic residues" evidence="1">
    <location>
        <begin position="1283"/>
        <end position="1297"/>
    </location>
</feature>
<dbReference type="Gene3D" id="3.90.190.10">
    <property type="entry name" value="Protein tyrosine phosphatase superfamily"/>
    <property type="match status" value="1"/>
</dbReference>
<feature type="region of interest" description="Disordered" evidence="1">
    <location>
        <begin position="1237"/>
        <end position="1332"/>
    </location>
</feature>
<proteinExistence type="predicted"/>